<sequence length="167" mass="18516">MKADRILHPKLAEALATLGHTDIVLVTDAGFPIPADANRIDLGFWPGTIDVREILRVLRTEVFFEDIRFAPEVRDCHPALYRDIQHIWTGSGATFTAATHEALCRDIAPAAKCIIRSGSFDPWANFALTASTDPFAWFTQESGVKPLPAYSSRRESILANRVPELLS</sequence>
<name>A0A4R1NGS2_9GAMM</name>
<dbReference type="SUPFAM" id="SSF102546">
    <property type="entry name" value="RbsD-like"/>
    <property type="match status" value="1"/>
</dbReference>
<dbReference type="EMBL" id="SJOI01000001">
    <property type="protein sequence ID" value="TCL06762.1"/>
    <property type="molecule type" value="Genomic_DNA"/>
</dbReference>
<proteinExistence type="predicted"/>
<keyword evidence="4" id="KW-0413">Isomerase</keyword>
<keyword evidence="6" id="KW-0762">Sugar transport</keyword>
<evidence type="ECO:0000256" key="1">
    <source>
        <dbReference type="ARBA" id="ARBA00000223"/>
    </source>
</evidence>
<keyword evidence="7" id="KW-1185">Reference proteome</keyword>
<dbReference type="Proteomes" id="UP000294555">
    <property type="component" value="Unassembled WGS sequence"/>
</dbReference>
<dbReference type="PANTHER" id="PTHR37831:SF1">
    <property type="entry name" value="D-RIBOSE PYRANASE"/>
    <property type="match status" value="1"/>
</dbReference>
<dbReference type="GO" id="GO:0016872">
    <property type="term" value="F:intramolecular lyase activity"/>
    <property type="evidence" value="ECO:0007669"/>
    <property type="project" value="InterPro"/>
</dbReference>
<evidence type="ECO:0000256" key="4">
    <source>
        <dbReference type="ARBA" id="ARBA00023235"/>
    </source>
</evidence>
<dbReference type="GO" id="GO:0019303">
    <property type="term" value="P:D-ribose catabolic process"/>
    <property type="evidence" value="ECO:0007669"/>
    <property type="project" value="TreeGrafter"/>
</dbReference>
<evidence type="ECO:0000313" key="6">
    <source>
        <dbReference type="EMBL" id="TCL06762.1"/>
    </source>
</evidence>
<evidence type="ECO:0000256" key="3">
    <source>
        <dbReference type="ARBA" id="ARBA00022490"/>
    </source>
</evidence>
<evidence type="ECO:0000256" key="5">
    <source>
        <dbReference type="ARBA" id="ARBA00023277"/>
    </source>
</evidence>
<dbReference type="RefSeq" id="WP_132926416.1">
    <property type="nucleotide sequence ID" value="NZ_SJOI01000001.1"/>
</dbReference>
<dbReference type="Pfam" id="PF05025">
    <property type="entry name" value="RbsD_FucU"/>
    <property type="match status" value="1"/>
</dbReference>
<dbReference type="PANTHER" id="PTHR37831">
    <property type="entry name" value="D-RIBOSE PYRANASE"/>
    <property type="match status" value="1"/>
</dbReference>
<comment type="caution">
    <text evidence="6">The sequence shown here is derived from an EMBL/GenBank/DDBJ whole genome shotgun (WGS) entry which is preliminary data.</text>
</comment>
<keyword evidence="3" id="KW-0963">Cytoplasm</keyword>
<reference evidence="6 7" key="1">
    <citation type="submission" date="2019-02" db="EMBL/GenBank/DDBJ databases">
        <title>Investigation of anaerobic lignin degradation for improved lignocellulosic biofuels.</title>
        <authorList>
            <person name="Deangelis K."/>
        </authorList>
    </citation>
    <scope>NUCLEOTIDE SEQUENCE [LARGE SCALE GENOMIC DNA]</scope>
    <source>
        <strain evidence="6 7">159R</strain>
    </source>
</reference>
<dbReference type="EC" id="5.4.99.62" evidence="2"/>
<dbReference type="GO" id="GO:0005829">
    <property type="term" value="C:cytosol"/>
    <property type="evidence" value="ECO:0007669"/>
    <property type="project" value="TreeGrafter"/>
</dbReference>
<dbReference type="InterPro" id="IPR007721">
    <property type="entry name" value="RbsD_FucU"/>
</dbReference>
<evidence type="ECO:0000256" key="2">
    <source>
        <dbReference type="ARBA" id="ARBA00012862"/>
    </source>
</evidence>
<dbReference type="Gene3D" id="3.40.1650.10">
    <property type="entry name" value="RbsD-like domain"/>
    <property type="match status" value="1"/>
</dbReference>
<comment type="catalytic activity">
    <reaction evidence="1">
        <text>beta-D-ribopyranose = beta-D-ribofuranose</text>
        <dbReference type="Rhea" id="RHEA:25432"/>
        <dbReference type="ChEBI" id="CHEBI:27476"/>
        <dbReference type="ChEBI" id="CHEBI:47002"/>
        <dbReference type="EC" id="5.4.99.62"/>
    </reaction>
</comment>
<dbReference type="OrthoDB" id="9805009at2"/>
<gene>
    <name evidence="6" type="ORF">EZJ58_5052</name>
</gene>
<accession>A0A4R1NGS2</accession>
<dbReference type="InterPro" id="IPR023750">
    <property type="entry name" value="RbsD-like_sf"/>
</dbReference>
<keyword evidence="5" id="KW-0119">Carbohydrate metabolism</keyword>
<dbReference type="GO" id="GO:0062193">
    <property type="term" value="F:D-ribose pyranase activity"/>
    <property type="evidence" value="ECO:0007669"/>
    <property type="project" value="UniProtKB-EC"/>
</dbReference>
<dbReference type="AlphaFoldDB" id="A0A4R1NGS2"/>
<dbReference type="InterPro" id="IPR023064">
    <property type="entry name" value="D-ribose_pyranase"/>
</dbReference>
<keyword evidence="6" id="KW-0813">Transport</keyword>
<dbReference type="GO" id="GO:0048029">
    <property type="term" value="F:monosaccharide binding"/>
    <property type="evidence" value="ECO:0007669"/>
    <property type="project" value="InterPro"/>
</dbReference>
<protein>
    <recommendedName>
        <fullName evidence="2">D-ribose pyranase</fullName>
        <ecNumber evidence="2">5.4.99.62</ecNumber>
    </recommendedName>
</protein>
<organism evidence="6 7">
    <name type="scientific">Sodalis ligni</name>
    <dbReference type="NCBI Taxonomy" id="2697027"/>
    <lineage>
        <taxon>Bacteria</taxon>
        <taxon>Pseudomonadati</taxon>
        <taxon>Pseudomonadota</taxon>
        <taxon>Gammaproteobacteria</taxon>
        <taxon>Enterobacterales</taxon>
        <taxon>Bruguierivoracaceae</taxon>
        <taxon>Sodalis</taxon>
    </lineage>
</organism>
<evidence type="ECO:0000313" key="7">
    <source>
        <dbReference type="Proteomes" id="UP000294555"/>
    </source>
</evidence>